<protein>
    <recommendedName>
        <fullName evidence="4">DUF3015 domain-containing protein</fullName>
    </recommendedName>
</protein>
<dbReference type="AlphaFoldDB" id="A0A1H9HDV4"/>
<dbReference type="Pfam" id="PF11220">
    <property type="entry name" value="DUF3015"/>
    <property type="match status" value="1"/>
</dbReference>
<name>A0A1H9HDV4_9GAMM</name>
<accession>A0A1H9HDV4</accession>
<dbReference type="Proteomes" id="UP000199233">
    <property type="component" value="Unassembled WGS sequence"/>
</dbReference>
<dbReference type="RefSeq" id="WP_143068931.1">
    <property type="nucleotide sequence ID" value="NZ_FOFS01000008.1"/>
</dbReference>
<evidence type="ECO:0000313" key="2">
    <source>
        <dbReference type="EMBL" id="SEQ60468.1"/>
    </source>
</evidence>
<evidence type="ECO:0008006" key="4">
    <source>
        <dbReference type="Google" id="ProtNLM"/>
    </source>
</evidence>
<dbReference type="InterPro" id="IPR021383">
    <property type="entry name" value="DUF3015"/>
</dbReference>
<feature type="chain" id="PRO_5011605730" description="DUF3015 domain-containing protein" evidence="1">
    <location>
        <begin position="22"/>
        <end position="167"/>
    </location>
</feature>
<dbReference type="EMBL" id="FOFS01000008">
    <property type="protein sequence ID" value="SEQ60468.1"/>
    <property type="molecule type" value="Genomic_DNA"/>
</dbReference>
<evidence type="ECO:0000256" key="1">
    <source>
        <dbReference type="SAM" id="SignalP"/>
    </source>
</evidence>
<feature type="signal peptide" evidence="1">
    <location>
        <begin position="1"/>
        <end position="21"/>
    </location>
</feature>
<keyword evidence="3" id="KW-1185">Reference proteome</keyword>
<keyword evidence="1" id="KW-0732">Signal</keyword>
<evidence type="ECO:0000313" key="3">
    <source>
        <dbReference type="Proteomes" id="UP000199233"/>
    </source>
</evidence>
<gene>
    <name evidence="2" type="ORF">SAMN04488038_108134</name>
</gene>
<reference evidence="2 3" key="1">
    <citation type="submission" date="2016-10" db="EMBL/GenBank/DDBJ databases">
        <authorList>
            <person name="de Groot N.N."/>
        </authorList>
    </citation>
    <scope>NUCLEOTIDE SEQUENCE [LARGE SCALE GENOMIC DNA]</scope>
    <source>
        <strain evidence="2 3">DSM 25927</strain>
    </source>
</reference>
<dbReference type="STRING" id="489703.SAMN04488038_108134"/>
<dbReference type="OrthoDB" id="6088473at2"/>
<sequence>MKKLIGAAIATLAVISVPAQAEGETHHRDLGDIYTQCGLGGLIAPKIPWLAVTTNIVWDLGLTATSSEITSPNSCKGSSAQAAALILETYPALERELAQGSGEHIDALLSTASCGGESRGEMSSALRAELSGLANQADYSQQSRLDHAKGFYAAFARQADAHACNLS</sequence>
<organism evidence="2 3">
    <name type="scientific">Solimonas aquatica</name>
    <dbReference type="NCBI Taxonomy" id="489703"/>
    <lineage>
        <taxon>Bacteria</taxon>
        <taxon>Pseudomonadati</taxon>
        <taxon>Pseudomonadota</taxon>
        <taxon>Gammaproteobacteria</taxon>
        <taxon>Nevskiales</taxon>
        <taxon>Nevskiaceae</taxon>
        <taxon>Solimonas</taxon>
    </lineage>
</organism>
<proteinExistence type="predicted"/>